<dbReference type="GO" id="GO:0006606">
    <property type="term" value="P:protein import into nucleus"/>
    <property type="evidence" value="ECO:0007669"/>
    <property type="project" value="TreeGrafter"/>
</dbReference>
<dbReference type="RefSeq" id="XP_038076652.1">
    <property type="nucleotide sequence ID" value="XM_038220724.1"/>
</dbReference>
<keyword evidence="2" id="KW-1133">Transmembrane helix</keyword>
<keyword evidence="2" id="KW-0472">Membrane</keyword>
<feature type="compositionally biased region" description="Basic residues" evidence="1">
    <location>
        <begin position="150"/>
        <end position="163"/>
    </location>
</feature>
<dbReference type="GO" id="GO:0005634">
    <property type="term" value="C:nucleus"/>
    <property type="evidence" value="ECO:0007669"/>
    <property type="project" value="TreeGrafter"/>
</dbReference>
<keyword evidence="2" id="KW-0812">Transmembrane</keyword>
<name>A0A914BMF3_PATMI</name>
<accession>A0A914BMF3</accession>
<dbReference type="GO" id="GO:0005737">
    <property type="term" value="C:cytoplasm"/>
    <property type="evidence" value="ECO:0007669"/>
    <property type="project" value="TreeGrafter"/>
</dbReference>
<feature type="transmembrane region" description="Helical" evidence="2">
    <location>
        <begin position="104"/>
        <end position="128"/>
    </location>
</feature>
<dbReference type="AlphaFoldDB" id="A0A914BMF3"/>
<reference evidence="4" key="1">
    <citation type="submission" date="2022-11" db="UniProtKB">
        <authorList>
            <consortium name="EnsemblMetazoa"/>
        </authorList>
    </citation>
    <scope>IDENTIFICATION</scope>
</reference>
<evidence type="ECO:0008006" key="6">
    <source>
        <dbReference type="Google" id="ProtNLM"/>
    </source>
</evidence>
<dbReference type="EnsemblMetazoa" id="XM_038220724.1">
    <property type="protein sequence ID" value="XP_038076652.1"/>
    <property type="gene ID" value="LOC119744663"/>
</dbReference>
<evidence type="ECO:0000313" key="4">
    <source>
        <dbReference type="EnsemblMetazoa" id="XP_038076652.1"/>
    </source>
</evidence>
<keyword evidence="3" id="KW-0732">Signal</keyword>
<dbReference type="GeneID" id="119744663"/>
<dbReference type="InterPro" id="IPR052304">
    <property type="entry name" value="PTTG1IP"/>
</dbReference>
<evidence type="ECO:0000313" key="5">
    <source>
        <dbReference type="Proteomes" id="UP000887568"/>
    </source>
</evidence>
<evidence type="ECO:0000256" key="1">
    <source>
        <dbReference type="SAM" id="MobiDB-lite"/>
    </source>
</evidence>
<dbReference type="OMA" id="CVEYPVR"/>
<protein>
    <recommendedName>
        <fullName evidence="6">PTTG1IP</fullName>
    </recommendedName>
</protein>
<sequence length="194" mass="21520">MKNLLFSTVVLVVLVCFCSEFGFVSSVNATTKTPTTATAAPTVADTCGAHNGSCDKCLAFPGAKCYYCNTNKVCALYPAKEILPTKYCALSEARWGVCFLNFEALIISMGVIAGILLIGFALCIYCCCCRSRSNRAKYASEDAKFERKKAERKMHHEQKKADRKAKNDEIRRKYGLLKNEDDDSSTELTEHQHV</sequence>
<organism evidence="4 5">
    <name type="scientific">Patiria miniata</name>
    <name type="common">Bat star</name>
    <name type="synonym">Asterina miniata</name>
    <dbReference type="NCBI Taxonomy" id="46514"/>
    <lineage>
        <taxon>Eukaryota</taxon>
        <taxon>Metazoa</taxon>
        <taxon>Echinodermata</taxon>
        <taxon>Eleutherozoa</taxon>
        <taxon>Asterozoa</taxon>
        <taxon>Asteroidea</taxon>
        <taxon>Valvatacea</taxon>
        <taxon>Valvatida</taxon>
        <taxon>Asterinidae</taxon>
        <taxon>Patiria</taxon>
    </lineage>
</organism>
<feature type="chain" id="PRO_5036688645" description="PTTG1IP" evidence="3">
    <location>
        <begin position="27"/>
        <end position="194"/>
    </location>
</feature>
<keyword evidence="5" id="KW-1185">Reference proteome</keyword>
<dbReference type="Proteomes" id="UP000887568">
    <property type="component" value="Unplaced"/>
</dbReference>
<evidence type="ECO:0000256" key="3">
    <source>
        <dbReference type="SAM" id="SignalP"/>
    </source>
</evidence>
<feature type="region of interest" description="Disordered" evidence="1">
    <location>
        <begin position="145"/>
        <end position="194"/>
    </location>
</feature>
<feature type="signal peptide" evidence="3">
    <location>
        <begin position="1"/>
        <end position="26"/>
    </location>
</feature>
<evidence type="ECO:0000256" key="2">
    <source>
        <dbReference type="SAM" id="Phobius"/>
    </source>
</evidence>
<dbReference type="PANTHER" id="PTHR15191">
    <property type="entry name" value="PROTEIN CBG20567"/>
    <property type="match status" value="1"/>
</dbReference>
<proteinExistence type="predicted"/>
<dbReference type="OrthoDB" id="5829916at2759"/>
<dbReference type="PANTHER" id="PTHR15191:SF3">
    <property type="entry name" value="PITUITARY TUMOR-TRANSFORMING GENE PROTEIN-BINDING FACTOR"/>
    <property type="match status" value="1"/>
</dbReference>
<dbReference type="Gene3D" id="1.20.5.100">
    <property type="entry name" value="Cytochrome c1, transmembrane anchor, C-terminal"/>
    <property type="match status" value="1"/>
</dbReference>